<feature type="coiled-coil region" evidence="3">
    <location>
        <begin position="184"/>
        <end position="217"/>
    </location>
</feature>
<evidence type="ECO:0000256" key="2">
    <source>
        <dbReference type="ARBA" id="ARBA00022803"/>
    </source>
</evidence>
<protein>
    <submittedName>
        <fullName evidence="4">Uncharacterized protein</fullName>
    </submittedName>
</protein>
<keyword evidence="1" id="KW-0677">Repeat</keyword>
<name>A0A426ZSG2_ENSVE</name>
<accession>A0A426ZSG2</accession>
<evidence type="ECO:0000313" key="4">
    <source>
        <dbReference type="EMBL" id="RRT66967.1"/>
    </source>
</evidence>
<comment type="caution">
    <text evidence="4">The sequence shown here is derived from an EMBL/GenBank/DDBJ whole genome shotgun (WGS) entry which is preliminary data.</text>
</comment>
<dbReference type="AlphaFoldDB" id="A0A426ZSG2"/>
<evidence type="ECO:0000256" key="3">
    <source>
        <dbReference type="SAM" id="Coils"/>
    </source>
</evidence>
<dbReference type="GO" id="GO:0006355">
    <property type="term" value="P:regulation of DNA-templated transcription"/>
    <property type="evidence" value="ECO:0007669"/>
    <property type="project" value="InterPro"/>
</dbReference>
<dbReference type="GO" id="GO:0000993">
    <property type="term" value="F:RNA polymerase II complex binding"/>
    <property type="evidence" value="ECO:0007669"/>
    <property type="project" value="TreeGrafter"/>
</dbReference>
<proteinExistence type="predicted"/>
<gene>
    <name evidence="4" type="ORF">B296_00032063</name>
</gene>
<keyword evidence="2" id="KW-0802">TPR repeat</keyword>
<dbReference type="GO" id="GO:0006368">
    <property type="term" value="P:transcription elongation by RNA polymerase II"/>
    <property type="evidence" value="ECO:0007669"/>
    <property type="project" value="TreeGrafter"/>
</dbReference>
<dbReference type="InterPro" id="IPR031101">
    <property type="entry name" value="Ctr9"/>
</dbReference>
<keyword evidence="3" id="KW-0175">Coiled coil</keyword>
<dbReference type="Proteomes" id="UP000287651">
    <property type="component" value="Unassembled WGS sequence"/>
</dbReference>
<reference evidence="4 5" key="1">
    <citation type="journal article" date="2014" name="Agronomy (Basel)">
        <title>A Draft Genome Sequence for Ensete ventricosum, the Drought-Tolerant Tree Against Hunger.</title>
        <authorList>
            <person name="Harrison J."/>
            <person name="Moore K.A."/>
            <person name="Paszkiewicz K."/>
            <person name="Jones T."/>
            <person name="Grant M."/>
            <person name="Ambacheew D."/>
            <person name="Muzemil S."/>
            <person name="Studholme D.J."/>
        </authorList>
    </citation>
    <scope>NUCLEOTIDE SEQUENCE [LARGE SCALE GENOMIC DNA]</scope>
</reference>
<sequence length="286" mass="33732">MKQKFSFVFLLPQLAEQTFKEALGDGIWLSFLTGSIDRSAYYSFQYKDFSLFHQLEEDGSCIELPWSKVTTLFNYARLLEQVNDTEKASNMYRLILFKVCTFIPFAIRNEKRGPKLEATHLEKAKELYTKVSVRSTVTELKNAVCIFSQLSAASIYHSHGFDEKKLETHVEYCKHLLDAAKVHCEAAEREEQQNRQRLEVARQVSLAEEARRKAEEQRKFQASYYILTLMCSVFNSSVTYDFRYQALRPYLEISMMNQLEKRKQEDELKQVMQQEEHFERIKVELF</sequence>
<evidence type="ECO:0000313" key="5">
    <source>
        <dbReference type="Proteomes" id="UP000287651"/>
    </source>
</evidence>
<evidence type="ECO:0000256" key="1">
    <source>
        <dbReference type="ARBA" id="ARBA00022737"/>
    </source>
</evidence>
<dbReference type="PANTHER" id="PTHR14027">
    <property type="entry name" value="RNA POLYMERASE-ASSOCIATED PROTEIN CTR9"/>
    <property type="match status" value="1"/>
</dbReference>
<dbReference type="EMBL" id="AMZH03005223">
    <property type="protein sequence ID" value="RRT66967.1"/>
    <property type="molecule type" value="Genomic_DNA"/>
</dbReference>
<dbReference type="GO" id="GO:0016593">
    <property type="term" value="C:Cdc73/Paf1 complex"/>
    <property type="evidence" value="ECO:0007669"/>
    <property type="project" value="TreeGrafter"/>
</dbReference>
<organism evidence="4 5">
    <name type="scientific">Ensete ventricosum</name>
    <name type="common">Abyssinian banana</name>
    <name type="synonym">Musa ensete</name>
    <dbReference type="NCBI Taxonomy" id="4639"/>
    <lineage>
        <taxon>Eukaryota</taxon>
        <taxon>Viridiplantae</taxon>
        <taxon>Streptophyta</taxon>
        <taxon>Embryophyta</taxon>
        <taxon>Tracheophyta</taxon>
        <taxon>Spermatophyta</taxon>
        <taxon>Magnoliopsida</taxon>
        <taxon>Liliopsida</taxon>
        <taxon>Zingiberales</taxon>
        <taxon>Musaceae</taxon>
        <taxon>Ensete</taxon>
    </lineage>
</organism>
<dbReference type="PANTHER" id="PTHR14027:SF2">
    <property type="entry name" value="RNA POLYMERASE-ASSOCIATED PROTEIN CTR9 HOMOLOG"/>
    <property type="match status" value="1"/>
</dbReference>